<dbReference type="AlphaFoldDB" id="A0A6J7XUS1"/>
<reference evidence="2" key="1">
    <citation type="submission" date="2020-05" db="EMBL/GenBank/DDBJ databases">
        <authorList>
            <person name="Chiriac C."/>
            <person name="Salcher M."/>
            <person name="Ghai R."/>
            <person name="Kavagutti S V."/>
        </authorList>
    </citation>
    <scope>NUCLEOTIDE SEQUENCE</scope>
</reference>
<evidence type="ECO:0000313" key="2">
    <source>
        <dbReference type="EMBL" id="CAB5240178.1"/>
    </source>
</evidence>
<dbReference type="InterPro" id="IPR013783">
    <property type="entry name" value="Ig-like_fold"/>
</dbReference>
<organism evidence="2">
    <name type="scientific">freshwater metagenome</name>
    <dbReference type="NCBI Taxonomy" id="449393"/>
    <lineage>
        <taxon>unclassified sequences</taxon>
        <taxon>metagenomes</taxon>
        <taxon>ecological metagenomes</taxon>
    </lineage>
</organism>
<sequence>MNLPMKYLLISSLLITSAPLTHASGATDCATTACIDVFTQDGKIIITGKKGSAKKTTTVKKPVTKKIIVKKPVVKKPVVKKPIIKKPVVRKPYVRKPAMKKKKIAKPTSAIISLADRLEKAIPTGGVAYQPDFEPLVRVPVFFWSDLPTTYVQRFNIIGEVVDVTLHPSFTWSFGDGGVQSTTDPGGPYPNGGIRHAYLQPGTYVVTLLATWGGTWSNNGTIRAVTGRIKTIRVTTLKVVSAPTRFMN</sequence>
<evidence type="ECO:0000259" key="1">
    <source>
        <dbReference type="PROSITE" id="PS50093"/>
    </source>
</evidence>
<protein>
    <submittedName>
        <fullName evidence="2">Unannotated protein</fullName>
    </submittedName>
</protein>
<dbReference type="CDD" id="cd00146">
    <property type="entry name" value="PKD"/>
    <property type="match status" value="1"/>
</dbReference>
<dbReference type="PROSITE" id="PS50093">
    <property type="entry name" value="PKD"/>
    <property type="match status" value="1"/>
</dbReference>
<dbReference type="Gene3D" id="2.60.40.10">
    <property type="entry name" value="Immunoglobulins"/>
    <property type="match status" value="1"/>
</dbReference>
<dbReference type="EMBL" id="CAFBSG010000008">
    <property type="protein sequence ID" value="CAB5240178.1"/>
    <property type="molecule type" value="Genomic_DNA"/>
</dbReference>
<name>A0A6J7XUS1_9ZZZZ</name>
<dbReference type="SUPFAM" id="SSF49299">
    <property type="entry name" value="PKD domain"/>
    <property type="match status" value="1"/>
</dbReference>
<gene>
    <name evidence="2" type="ORF">UFOPK3554_00699</name>
</gene>
<dbReference type="InterPro" id="IPR000601">
    <property type="entry name" value="PKD_dom"/>
</dbReference>
<feature type="domain" description="PKD" evidence="1">
    <location>
        <begin position="169"/>
        <end position="211"/>
    </location>
</feature>
<dbReference type="InterPro" id="IPR035986">
    <property type="entry name" value="PKD_dom_sf"/>
</dbReference>
<accession>A0A6J7XUS1</accession>
<proteinExistence type="predicted"/>
<dbReference type="Pfam" id="PF00801">
    <property type="entry name" value="PKD"/>
    <property type="match status" value="1"/>
</dbReference>